<evidence type="ECO:0000256" key="17">
    <source>
        <dbReference type="ARBA" id="ARBA00043033"/>
    </source>
</evidence>
<dbReference type="GO" id="GO:0004531">
    <property type="term" value="F:deoxyribonuclease II activity"/>
    <property type="evidence" value="ECO:0007669"/>
    <property type="project" value="UniProtKB-EC"/>
</dbReference>
<dbReference type="PANTHER" id="PTHR10858:SF9">
    <property type="entry name" value="DEOXYRIBONUCLEASE-2-ALPHA"/>
    <property type="match status" value="1"/>
</dbReference>
<feature type="region of interest" description="Disordered" evidence="19">
    <location>
        <begin position="224"/>
        <end position="246"/>
    </location>
</feature>
<keyword evidence="12" id="KW-0325">Glycoprotein</keyword>
<comment type="caution">
    <text evidence="20">The sequence shown here is derived from an EMBL/GenBank/DDBJ whole genome shotgun (WGS) entry which is preliminary data.</text>
</comment>
<comment type="similarity">
    <text evidence="3">Belongs to the DNase II family.</text>
</comment>
<sequence length="246" mass="27750">MFIIRYILYNVPKLNNAGLSGLEYFYIDSTTSKWLGPINDSKGVLANTLQPLLTHQTPTSDFGFISYNDQPPEKTGVSQAFGHSKGVVMMDKTTGVWLLHSTPKFPYDRTEGIFWPESGTRNAQIFICVTFAYSQFDQIGEHLLYIRAFPFDDYIPNNFHTVLHRVVNKEDINPNQRPFLAQVLTSSAGQTFRSFAKYSSSSCNVEDLYPLIAENLNSDLAAQTWRGKAEDKESDFPEEGTGDCSE</sequence>
<comment type="subcellular location">
    <subcellularLocation>
        <location evidence="2">Lysosome</location>
    </subcellularLocation>
</comment>
<keyword evidence="7" id="KW-0540">Nuclease</keyword>
<evidence type="ECO:0000256" key="19">
    <source>
        <dbReference type="SAM" id="MobiDB-lite"/>
    </source>
</evidence>
<accession>A0A9D3MR58</accession>
<keyword evidence="13" id="KW-0458">Lysosome</keyword>
<gene>
    <name evidence="20" type="ORF">ANANG_G00027130</name>
</gene>
<organism evidence="20 21">
    <name type="scientific">Anguilla anguilla</name>
    <name type="common">European freshwater eel</name>
    <name type="synonym">Muraena anguilla</name>
    <dbReference type="NCBI Taxonomy" id="7936"/>
    <lineage>
        <taxon>Eukaryota</taxon>
        <taxon>Metazoa</taxon>
        <taxon>Chordata</taxon>
        <taxon>Craniata</taxon>
        <taxon>Vertebrata</taxon>
        <taxon>Euteleostomi</taxon>
        <taxon>Actinopterygii</taxon>
        <taxon>Neopterygii</taxon>
        <taxon>Teleostei</taxon>
        <taxon>Anguilliformes</taxon>
        <taxon>Anguillidae</taxon>
        <taxon>Anguilla</taxon>
    </lineage>
</organism>
<evidence type="ECO:0000256" key="12">
    <source>
        <dbReference type="ARBA" id="ARBA00023180"/>
    </source>
</evidence>
<dbReference type="Pfam" id="PF03265">
    <property type="entry name" value="DNase_II"/>
    <property type="match status" value="1"/>
</dbReference>
<evidence type="ECO:0000256" key="9">
    <source>
        <dbReference type="ARBA" id="ARBA00022759"/>
    </source>
</evidence>
<keyword evidence="8" id="KW-0732">Signal</keyword>
<dbReference type="EMBL" id="JAFIRN010000002">
    <property type="protein sequence ID" value="KAG5853546.1"/>
    <property type="molecule type" value="Genomic_DNA"/>
</dbReference>
<evidence type="ECO:0000256" key="14">
    <source>
        <dbReference type="ARBA" id="ARBA00039868"/>
    </source>
</evidence>
<dbReference type="EC" id="3.1.22.1" evidence="4"/>
<keyword evidence="11" id="KW-1015">Disulfide bond</keyword>
<keyword evidence="6" id="KW-0053">Apoptosis</keyword>
<evidence type="ECO:0000256" key="13">
    <source>
        <dbReference type="ARBA" id="ARBA00023228"/>
    </source>
</evidence>
<evidence type="ECO:0000313" key="20">
    <source>
        <dbReference type="EMBL" id="KAG5853546.1"/>
    </source>
</evidence>
<protein>
    <recommendedName>
        <fullName evidence="14">Deoxyribonuclease-2-alpha</fullName>
        <ecNumber evidence="4">3.1.22.1</ecNumber>
    </recommendedName>
    <alternativeName>
        <fullName evidence="15">Acid DNase</fullName>
    </alternativeName>
    <alternativeName>
        <fullName evidence="17">Deoxyribonuclease II alpha</fullName>
    </alternativeName>
    <alternativeName>
        <fullName evidence="16">Lysosomal DNase II</fullName>
    </alternativeName>
</protein>
<evidence type="ECO:0000256" key="15">
    <source>
        <dbReference type="ARBA" id="ARBA00041393"/>
    </source>
</evidence>
<keyword evidence="21" id="KW-1185">Reference proteome</keyword>
<evidence type="ECO:0000256" key="6">
    <source>
        <dbReference type="ARBA" id="ARBA00022703"/>
    </source>
</evidence>
<evidence type="ECO:0000256" key="8">
    <source>
        <dbReference type="ARBA" id="ARBA00022729"/>
    </source>
</evidence>
<comment type="catalytic activity">
    <reaction evidence="1">
        <text>Endonucleolytic cleavage to nucleoside 3'-phosphates and 3'-phosphooligonucleotide end-products.</text>
        <dbReference type="EC" id="3.1.22.1"/>
    </reaction>
</comment>
<evidence type="ECO:0000256" key="10">
    <source>
        <dbReference type="ARBA" id="ARBA00022801"/>
    </source>
</evidence>
<evidence type="ECO:0000256" key="5">
    <source>
        <dbReference type="ARBA" id="ARBA00022473"/>
    </source>
</evidence>
<dbReference type="CDD" id="cd09120">
    <property type="entry name" value="PLDc_DNaseII_1"/>
    <property type="match status" value="1"/>
</dbReference>
<dbReference type="Proteomes" id="UP001044222">
    <property type="component" value="Unassembled WGS sequence"/>
</dbReference>
<keyword evidence="5" id="KW-0217">Developmental protein</keyword>
<name>A0A9D3MR58_ANGAN</name>
<evidence type="ECO:0000256" key="16">
    <source>
        <dbReference type="ARBA" id="ARBA00041918"/>
    </source>
</evidence>
<keyword evidence="9" id="KW-0255">Endonuclease</keyword>
<proteinExistence type="inferred from homology"/>
<dbReference type="PANTHER" id="PTHR10858">
    <property type="entry name" value="DEOXYRIBONUCLEASE II"/>
    <property type="match status" value="1"/>
</dbReference>
<dbReference type="GO" id="GO:0005764">
    <property type="term" value="C:lysosome"/>
    <property type="evidence" value="ECO:0007669"/>
    <property type="project" value="UniProtKB-SubCell"/>
</dbReference>
<keyword evidence="10" id="KW-0378">Hydrolase</keyword>
<evidence type="ECO:0000256" key="18">
    <source>
        <dbReference type="ARBA" id="ARBA00045381"/>
    </source>
</evidence>
<feature type="non-terminal residue" evidence="20">
    <location>
        <position position="1"/>
    </location>
</feature>
<dbReference type="InterPro" id="IPR004947">
    <property type="entry name" value="DNase_II"/>
</dbReference>
<evidence type="ECO:0000256" key="1">
    <source>
        <dbReference type="ARBA" id="ARBA00000447"/>
    </source>
</evidence>
<evidence type="ECO:0000256" key="3">
    <source>
        <dbReference type="ARBA" id="ARBA00007527"/>
    </source>
</evidence>
<evidence type="ECO:0000256" key="7">
    <source>
        <dbReference type="ARBA" id="ARBA00022722"/>
    </source>
</evidence>
<feature type="compositionally biased region" description="Acidic residues" evidence="19">
    <location>
        <begin position="236"/>
        <end position="246"/>
    </location>
</feature>
<comment type="function">
    <text evidence="18">Hydrolyzes DNA under acidic conditions with a preference for double-stranded DNA. Plays a major role in the clearance of nucleic acids generated through apoptosis, hence preventing autoinflammation. Necessary for proper fetal development and for definitive erythropoiesis in fetal liver and bone marrow, where it degrades nuclear DNA expelled from erythroid precursor cells.</text>
</comment>
<evidence type="ECO:0000256" key="4">
    <source>
        <dbReference type="ARBA" id="ARBA00012036"/>
    </source>
</evidence>
<dbReference type="GO" id="GO:0006309">
    <property type="term" value="P:apoptotic DNA fragmentation"/>
    <property type="evidence" value="ECO:0007669"/>
    <property type="project" value="TreeGrafter"/>
</dbReference>
<evidence type="ECO:0000256" key="11">
    <source>
        <dbReference type="ARBA" id="ARBA00023157"/>
    </source>
</evidence>
<dbReference type="AlphaFoldDB" id="A0A9D3MR58"/>
<reference evidence="20" key="1">
    <citation type="submission" date="2021-01" db="EMBL/GenBank/DDBJ databases">
        <title>A chromosome-scale assembly of European eel, Anguilla anguilla.</title>
        <authorList>
            <person name="Henkel C."/>
            <person name="Jong-Raadsen S.A."/>
            <person name="Dufour S."/>
            <person name="Weltzien F.-A."/>
            <person name="Palstra A.P."/>
            <person name="Pelster B."/>
            <person name="Spaink H.P."/>
            <person name="Van Den Thillart G.E."/>
            <person name="Jansen H."/>
            <person name="Zahm M."/>
            <person name="Klopp C."/>
            <person name="Cedric C."/>
            <person name="Louis A."/>
            <person name="Berthelot C."/>
            <person name="Parey E."/>
            <person name="Roest Crollius H."/>
            <person name="Montfort J."/>
            <person name="Robinson-Rechavi M."/>
            <person name="Bucao C."/>
            <person name="Bouchez O."/>
            <person name="Gislard M."/>
            <person name="Lluch J."/>
            <person name="Milhes M."/>
            <person name="Lampietro C."/>
            <person name="Lopez Roques C."/>
            <person name="Donnadieu C."/>
            <person name="Braasch I."/>
            <person name="Desvignes T."/>
            <person name="Postlethwait J."/>
            <person name="Bobe J."/>
            <person name="Guiguen Y."/>
            <person name="Dirks R."/>
        </authorList>
    </citation>
    <scope>NUCLEOTIDE SEQUENCE</scope>
    <source>
        <strain evidence="20">Tag_6206</strain>
        <tissue evidence="20">Liver</tissue>
    </source>
</reference>
<evidence type="ECO:0000256" key="2">
    <source>
        <dbReference type="ARBA" id="ARBA00004371"/>
    </source>
</evidence>
<evidence type="ECO:0000313" key="21">
    <source>
        <dbReference type="Proteomes" id="UP001044222"/>
    </source>
</evidence>